<dbReference type="AlphaFoldDB" id="A0A4Y2S055"/>
<reference evidence="2 3" key="1">
    <citation type="journal article" date="2019" name="Sci. Rep.">
        <title>Orb-weaving spider Araneus ventricosus genome elucidates the spidroin gene catalogue.</title>
        <authorList>
            <person name="Kono N."/>
            <person name="Nakamura H."/>
            <person name="Ohtoshi R."/>
            <person name="Moran D.A.P."/>
            <person name="Shinohara A."/>
            <person name="Yoshida Y."/>
            <person name="Fujiwara M."/>
            <person name="Mori M."/>
            <person name="Tomita M."/>
            <person name="Arakawa K."/>
        </authorList>
    </citation>
    <scope>NUCLEOTIDE SEQUENCE [LARGE SCALE GENOMIC DNA]</scope>
</reference>
<sequence length="82" mass="9712">MIEKYEMRPADLENLCLSYFEAWYTEEQKRKRKRDASEFDVGASENDEENLEDEDEEDDANSNNGQIIQEKRSCTSLEIQKL</sequence>
<organism evidence="2 3">
    <name type="scientific">Araneus ventricosus</name>
    <name type="common">Orbweaver spider</name>
    <name type="synonym">Epeira ventricosa</name>
    <dbReference type="NCBI Taxonomy" id="182803"/>
    <lineage>
        <taxon>Eukaryota</taxon>
        <taxon>Metazoa</taxon>
        <taxon>Ecdysozoa</taxon>
        <taxon>Arthropoda</taxon>
        <taxon>Chelicerata</taxon>
        <taxon>Arachnida</taxon>
        <taxon>Araneae</taxon>
        <taxon>Araneomorphae</taxon>
        <taxon>Entelegynae</taxon>
        <taxon>Araneoidea</taxon>
        <taxon>Araneidae</taxon>
        <taxon>Araneus</taxon>
    </lineage>
</organism>
<keyword evidence="3" id="KW-1185">Reference proteome</keyword>
<comment type="caution">
    <text evidence="2">The sequence shown here is derived from an EMBL/GenBank/DDBJ whole genome shotgun (WGS) entry which is preliminary data.</text>
</comment>
<gene>
    <name evidence="2" type="ORF">AVEN_75070_1</name>
</gene>
<evidence type="ECO:0000256" key="1">
    <source>
        <dbReference type="SAM" id="MobiDB-lite"/>
    </source>
</evidence>
<evidence type="ECO:0000313" key="3">
    <source>
        <dbReference type="Proteomes" id="UP000499080"/>
    </source>
</evidence>
<feature type="region of interest" description="Disordered" evidence="1">
    <location>
        <begin position="29"/>
        <end position="82"/>
    </location>
</feature>
<dbReference type="EMBL" id="BGPR01018957">
    <property type="protein sequence ID" value="GBN80590.1"/>
    <property type="molecule type" value="Genomic_DNA"/>
</dbReference>
<dbReference type="Proteomes" id="UP000499080">
    <property type="component" value="Unassembled WGS sequence"/>
</dbReference>
<evidence type="ECO:0000313" key="2">
    <source>
        <dbReference type="EMBL" id="GBN80590.1"/>
    </source>
</evidence>
<name>A0A4Y2S055_ARAVE</name>
<accession>A0A4Y2S055</accession>
<feature type="compositionally biased region" description="Acidic residues" evidence="1">
    <location>
        <begin position="45"/>
        <end position="60"/>
    </location>
</feature>
<proteinExistence type="predicted"/>
<protein>
    <submittedName>
        <fullName evidence="2">Uncharacterized protein</fullName>
    </submittedName>
</protein>